<dbReference type="Pfam" id="PF23948">
    <property type="entry name" value="ARM_5"/>
    <property type="match status" value="1"/>
</dbReference>
<gene>
    <name evidence="3" type="ORF">FOQG_17945</name>
</gene>
<dbReference type="InterPro" id="IPR011989">
    <property type="entry name" value="ARM-like"/>
</dbReference>
<feature type="compositionally biased region" description="Polar residues" evidence="1">
    <location>
        <begin position="1"/>
        <end position="11"/>
    </location>
</feature>
<organism evidence="3 4">
    <name type="scientific">Fusarium oxysporum f. sp. raphani 54005</name>
    <dbReference type="NCBI Taxonomy" id="1089458"/>
    <lineage>
        <taxon>Eukaryota</taxon>
        <taxon>Fungi</taxon>
        <taxon>Dikarya</taxon>
        <taxon>Ascomycota</taxon>
        <taxon>Pezizomycotina</taxon>
        <taxon>Sordariomycetes</taxon>
        <taxon>Hypocreomycetidae</taxon>
        <taxon>Hypocreales</taxon>
        <taxon>Nectriaceae</taxon>
        <taxon>Fusarium</taxon>
        <taxon>Fusarium oxysporum species complex</taxon>
    </lineage>
</organism>
<dbReference type="HOGENOM" id="CLU_003781_1_0_1"/>
<dbReference type="Gene3D" id="3.40.50.300">
    <property type="entry name" value="P-loop containing nucleotide triphosphate hydrolases"/>
    <property type="match status" value="1"/>
</dbReference>
<dbReference type="InterPro" id="IPR055496">
    <property type="entry name" value="DUF7068"/>
</dbReference>
<dbReference type="InterPro" id="IPR016024">
    <property type="entry name" value="ARM-type_fold"/>
</dbReference>
<proteinExistence type="predicted"/>
<dbReference type="InterPro" id="IPR027417">
    <property type="entry name" value="P-loop_NTPase"/>
</dbReference>
<name>X0B6F4_FUSOX</name>
<evidence type="ECO:0000313" key="3">
    <source>
        <dbReference type="EMBL" id="EXK77341.1"/>
    </source>
</evidence>
<dbReference type="Pfam" id="PF13646">
    <property type="entry name" value="HEAT_2"/>
    <property type="match status" value="4"/>
</dbReference>
<dbReference type="InterPro" id="IPR007111">
    <property type="entry name" value="NACHT_NTPase"/>
</dbReference>
<evidence type="ECO:0000256" key="1">
    <source>
        <dbReference type="SAM" id="MobiDB-lite"/>
    </source>
</evidence>
<dbReference type="Gene3D" id="1.25.10.10">
    <property type="entry name" value="Leucine-rich Repeat Variant"/>
    <property type="match status" value="4"/>
</dbReference>
<dbReference type="Pfam" id="PF23238">
    <property type="entry name" value="DUF7068"/>
    <property type="match status" value="1"/>
</dbReference>
<dbReference type="OrthoDB" id="427518at2759"/>
<accession>X0B6F4</accession>
<keyword evidence="4" id="KW-1185">Reference proteome</keyword>
<reference evidence="3 4" key="1">
    <citation type="submission" date="2011-11" db="EMBL/GenBank/DDBJ databases">
        <title>The Genome Sequence of Fusarium oxysporum PHW815.</title>
        <authorList>
            <consortium name="The Broad Institute Genome Sequencing Platform"/>
            <person name="Ma L.-J."/>
            <person name="Gale L.R."/>
            <person name="Schwartz D.C."/>
            <person name="Zhou S."/>
            <person name="Corby-Kistler H."/>
            <person name="Young S.K."/>
            <person name="Zeng Q."/>
            <person name="Gargeya S."/>
            <person name="Fitzgerald M."/>
            <person name="Haas B."/>
            <person name="Abouelleil A."/>
            <person name="Alvarado L."/>
            <person name="Arachchi H.M."/>
            <person name="Berlin A."/>
            <person name="Brown A."/>
            <person name="Chapman S.B."/>
            <person name="Chen Z."/>
            <person name="Dunbar C."/>
            <person name="Freedman E."/>
            <person name="Gearin G."/>
            <person name="Goldberg J."/>
            <person name="Griggs A."/>
            <person name="Gujja S."/>
            <person name="Heiman D."/>
            <person name="Howarth C."/>
            <person name="Larson L."/>
            <person name="Lui A."/>
            <person name="MacDonald P.J.P."/>
            <person name="Montmayeur A."/>
            <person name="Murphy C."/>
            <person name="Neiman D."/>
            <person name="Pearson M."/>
            <person name="Priest M."/>
            <person name="Roberts A."/>
            <person name="Saif S."/>
            <person name="Shea T."/>
            <person name="Shenoy N."/>
            <person name="Sisk P."/>
            <person name="Stolte C."/>
            <person name="Sykes S."/>
            <person name="Wortman J."/>
            <person name="Nusbaum C."/>
            <person name="Birren B."/>
        </authorList>
    </citation>
    <scope>NUCLEOTIDE SEQUENCE [LARGE SCALE GENOMIC DNA]</scope>
    <source>
        <strain evidence="3 4">54005</strain>
    </source>
</reference>
<dbReference type="SUPFAM" id="SSF48371">
    <property type="entry name" value="ARM repeat"/>
    <property type="match status" value="2"/>
</dbReference>
<feature type="domain" description="NACHT" evidence="2">
    <location>
        <begin position="524"/>
        <end position="638"/>
    </location>
</feature>
<evidence type="ECO:0000259" key="2">
    <source>
        <dbReference type="PROSITE" id="PS50837"/>
    </source>
</evidence>
<dbReference type="SUPFAM" id="SSF52540">
    <property type="entry name" value="P-loop containing nucleoside triphosphate hydrolases"/>
    <property type="match status" value="1"/>
</dbReference>
<dbReference type="PANTHER" id="PTHR46844:SF1">
    <property type="entry name" value="SLR5058 PROTEIN"/>
    <property type="match status" value="1"/>
</dbReference>
<evidence type="ECO:0000313" key="4">
    <source>
        <dbReference type="Proteomes" id="UP000030663"/>
    </source>
</evidence>
<dbReference type="InterPro" id="IPR056251">
    <property type="entry name" value="Arm_rpt_dom"/>
</dbReference>
<dbReference type="PANTHER" id="PTHR46844">
    <property type="entry name" value="SLR5058 PROTEIN"/>
    <property type="match status" value="1"/>
</dbReference>
<feature type="region of interest" description="Disordered" evidence="1">
    <location>
        <begin position="1"/>
        <end position="28"/>
    </location>
</feature>
<sequence>MAQTRQTSRPTLTEDLVRRLGSSGTDPKEMNTLEAWSKEMIKVFRDERRLSYVPEAAALAPVTTASSYQELSRAFNHAMIQGTADGNILEPQVLKAFTLVLRCAEGTKRAEIELGPVVKSLQTRLKYAVAQAEPKAQYQLICTLSSVLDAMIDIKTAGLSREELHEPLLKHVATLSKHRELRLAQAAGYAHQALLGIPNDEGPYRALWRHTLALVEATANVTGAVFTMDPAKLFDGLSKLQDLPHLISSMVDVVRVLSGLVDNLGGVVEGVKLLQKQKSWYVALRFTDMLIQAKAFNSLEDFFLKVPCRQEKEFLCGISAQLECAWRIGDPFVKGQIDKFLGQVLVPLGSESTHQRVREWVRLVANTLGRSDWTDVIQPTPRLWRLPLWEQTEYASTIPCWKTRDEALGADLLTQAWFRCTEAQVFYADVRIREYYLKDERRLMVERLSGKPLSMDQCYINLAIVEHSNHRTERSGEEDTKQQSSPFSLLARLKVQTPHQGNQVSLGSLFSPRKRRDGAMAPPERIFIQGQAGVGKTTLCKRIVYDCLYKGMWAGLFERLLWVPLRTLKGKSSPEYNLKDWLHAEYFRAGDGDILAEAVRQAVDDPNKYGKTLFILDGLDEVFRELDSETSGLLQDLLSQPHVIITSRPGTTMALINHVDLELETVGFYPEQVEAYIRKAAPAQAREIQSFLQDRWLLQGLVRIPIQLEALCYSWDTGAVNSGGVSTTMTILYQAIERKLWKKDIVRLGKPYGGIPLSVGIAKSTLDSEILPRVMLEVNLLRCLAFTGLYSNVIEFDKKRQERIWMNWNDISEHLKPRRTHPSSLDLARLSFLRSSDSSSYEMNQSYHFLHLTFQEYFAAQYFVEHWTSDNPLPCLTLSSGKIDLISAEDFLLKEKYNARYDIHWRFVAGLLQPHGAGEQLCRFFDTIEKEPRDLLGPTHQRLLMHCLSEVVPSKEMPAFTPLRTKLEDQLSQWLLFECNFTGTSRLAGEMELPEQVLDNVLQQASEDVDIKILESLSTRPEIPLSIIGLATDWLRGDASPRLRLAVLRMLRRPHEDLPDWTLNVVATQFEDEDGDVRRAALGALKGQSALPEEILTAVAARLEDGDRVIRQAAVGVLGGQLALPKEILQAVAARLEHQDGDVRWAAVGALRGQSGSPKEILRAVAARLEHQDGDTRGAALGALRGQSALSKEILLAVAARLKHQDGDIRRAALGALGGQSALPAEILAAVAARLEDKGRDIRWAAVRVLKGQSTLPEEILTAVTARLEDEDDDVRQAAVGALGGQSVLPKEILQAVAARLEHQDGDVRRAALGALKGQSALPEEILQAVTARLEDEGDDVRQVALGALEGQSALPKEIVQAVAARLKHQDRDVRGTAVIVLGGQSALPDEILAAMAARLEDEDEYVRRAALNALGGQSSLSKEILQAVAARLKDKDRNIRWAALDALGGQSALPKEILQTVAAQLEDKDWNVRRAVVEVLRGQPALPEEILQAVAARLEDEDGDVRRAALIALKDQSALSKEIIQVVGARLKDQDGDVRRWAAIVLGSQSVLPEGVLTAVAAQLEDADGDVRRAALDVLEGQSALSEEVLSQYVNSLYRIWLERSFEEHLSCYIADETSYNHMLVGPREVRLEGQQDRFRDAVRETQKALGIPRYYSQTI</sequence>
<protein>
    <recommendedName>
        <fullName evidence="2">NACHT domain-containing protein</fullName>
    </recommendedName>
</protein>
<dbReference type="Pfam" id="PF05729">
    <property type="entry name" value="NACHT"/>
    <property type="match status" value="1"/>
</dbReference>
<dbReference type="EMBL" id="JH658619">
    <property type="protein sequence ID" value="EXK77341.1"/>
    <property type="molecule type" value="Genomic_DNA"/>
</dbReference>
<dbReference type="PROSITE" id="PS50837">
    <property type="entry name" value="NACHT"/>
    <property type="match status" value="1"/>
</dbReference>
<dbReference type="Proteomes" id="UP000030663">
    <property type="component" value="Unassembled WGS sequence"/>
</dbReference>